<name>A0A9P8C9R2_9HELO</name>
<organism evidence="2 3">
    <name type="scientific">Amylocarpus encephaloides</name>
    <dbReference type="NCBI Taxonomy" id="45428"/>
    <lineage>
        <taxon>Eukaryota</taxon>
        <taxon>Fungi</taxon>
        <taxon>Dikarya</taxon>
        <taxon>Ascomycota</taxon>
        <taxon>Pezizomycotina</taxon>
        <taxon>Leotiomycetes</taxon>
        <taxon>Helotiales</taxon>
        <taxon>Helotiales incertae sedis</taxon>
        <taxon>Amylocarpus</taxon>
    </lineage>
</organism>
<gene>
    <name evidence="2" type="ORF">BJ875DRAFT_263675</name>
</gene>
<dbReference type="Proteomes" id="UP000824998">
    <property type="component" value="Unassembled WGS sequence"/>
</dbReference>
<sequence length="494" mass="55749">MTSNGTVAEVQPSEIHVDGAAYEVEDIRSTGDLILDVSFENSYACNRSIPTDDLRKIKITKSPIPSPRIFYRVRLDTLKKSSRYFEHLLGPSFAEGASLAKGYADVAKIGLNPTEITADMLPRIKIVDEDMATRTIGREKIFGDILRIIHGAEHTTKPINLNTLTVLVVLADRYNALPSVALYFRKSFINYKYPVALDKKSEEMLRQKILIFYHTEQSLRFTAATKELILRGSSRWNGAEERENDFQTAWWDLPDGLESELAHRRACVVRTIASVQSQYLALYSSKDRQCNLGYDSSGACDSFQLGEMIKFLVKKDLLSLIPFQAASPEDEDYIWPDAYAGDIEALIGLLRQCPSYQINQYHNHCGLRSKILPVLDYIKSCIEVSVGVKYGRSKGVWLPDAWSLKLNKSPASTKPKWITNSSETEPEASDKSRHFDFARIASKGTLGSQDMRLEQAAKTMFTAQTWSWVKEERQSDTALKGNFSTPLIKTGRWT</sequence>
<keyword evidence="3" id="KW-1185">Reference proteome</keyword>
<feature type="region of interest" description="Disordered" evidence="1">
    <location>
        <begin position="412"/>
        <end position="432"/>
    </location>
</feature>
<comment type="caution">
    <text evidence="2">The sequence shown here is derived from an EMBL/GenBank/DDBJ whole genome shotgun (WGS) entry which is preliminary data.</text>
</comment>
<accession>A0A9P8C9R2</accession>
<evidence type="ECO:0000313" key="2">
    <source>
        <dbReference type="EMBL" id="KAG9239099.1"/>
    </source>
</evidence>
<dbReference type="OrthoDB" id="5398371at2759"/>
<evidence type="ECO:0008006" key="4">
    <source>
        <dbReference type="Google" id="ProtNLM"/>
    </source>
</evidence>
<evidence type="ECO:0000256" key="1">
    <source>
        <dbReference type="SAM" id="MobiDB-lite"/>
    </source>
</evidence>
<proteinExistence type="predicted"/>
<dbReference type="AlphaFoldDB" id="A0A9P8C9R2"/>
<reference evidence="2" key="1">
    <citation type="journal article" date="2021" name="IMA Fungus">
        <title>Genomic characterization of three marine fungi, including Emericellopsis atlantica sp. nov. with signatures of a generalist lifestyle and marine biomass degradation.</title>
        <authorList>
            <person name="Hagestad O.C."/>
            <person name="Hou L."/>
            <person name="Andersen J.H."/>
            <person name="Hansen E.H."/>
            <person name="Altermark B."/>
            <person name="Li C."/>
            <person name="Kuhnert E."/>
            <person name="Cox R.J."/>
            <person name="Crous P.W."/>
            <person name="Spatafora J.W."/>
            <person name="Lail K."/>
            <person name="Amirebrahimi M."/>
            <person name="Lipzen A."/>
            <person name="Pangilinan J."/>
            <person name="Andreopoulos W."/>
            <person name="Hayes R.D."/>
            <person name="Ng V."/>
            <person name="Grigoriev I.V."/>
            <person name="Jackson S.A."/>
            <person name="Sutton T.D.S."/>
            <person name="Dobson A.D.W."/>
            <person name="Rama T."/>
        </authorList>
    </citation>
    <scope>NUCLEOTIDE SEQUENCE</scope>
    <source>
        <strain evidence="2">TRa018bII</strain>
    </source>
</reference>
<evidence type="ECO:0000313" key="3">
    <source>
        <dbReference type="Proteomes" id="UP000824998"/>
    </source>
</evidence>
<dbReference type="EMBL" id="MU251362">
    <property type="protein sequence ID" value="KAG9239099.1"/>
    <property type="molecule type" value="Genomic_DNA"/>
</dbReference>
<protein>
    <recommendedName>
        <fullName evidence="4">BTB domain-containing protein</fullName>
    </recommendedName>
</protein>